<feature type="compositionally biased region" description="Acidic residues" evidence="1">
    <location>
        <begin position="28"/>
        <end position="38"/>
    </location>
</feature>
<organism evidence="2 3">
    <name type="scientific">Rhizobium changzhiense</name>
    <dbReference type="NCBI Taxonomy" id="2692317"/>
    <lineage>
        <taxon>Bacteria</taxon>
        <taxon>Pseudomonadati</taxon>
        <taxon>Pseudomonadota</taxon>
        <taxon>Alphaproteobacteria</taxon>
        <taxon>Hyphomicrobiales</taxon>
        <taxon>Rhizobiaceae</taxon>
        <taxon>Rhizobium/Agrobacterium group</taxon>
        <taxon>Rhizobium</taxon>
    </lineage>
</organism>
<feature type="compositionally biased region" description="Acidic residues" evidence="1">
    <location>
        <begin position="58"/>
        <end position="74"/>
    </location>
</feature>
<feature type="compositionally biased region" description="Basic and acidic residues" evidence="1">
    <location>
        <begin position="86"/>
        <end position="99"/>
    </location>
</feature>
<accession>A0ABR6A6F9</accession>
<name>A0ABR6A6F9_9HYPH</name>
<keyword evidence="3" id="KW-1185">Reference proteome</keyword>
<dbReference type="EMBL" id="JACGBJ010000005">
    <property type="protein sequence ID" value="MBA5802116.1"/>
    <property type="molecule type" value="Genomic_DNA"/>
</dbReference>
<dbReference type="RefSeq" id="WP_182209020.1">
    <property type="nucleotide sequence ID" value="NZ_JACGBJ010000005.1"/>
</dbReference>
<comment type="caution">
    <text evidence="2">The sequence shown here is derived from an EMBL/GenBank/DDBJ whole genome shotgun (WGS) entry which is preliminary data.</text>
</comment>
<feature type="region of interest" description="Disordered" evidence="1">
    <location>
        <begin position="28"/>
        <end position="99"/>
    </location>
</feature>
<reference evidence="2 3" key="1">
    <citation type="submission" date="2020-07" db="EMBL/GenBank/DDBJ databases">
        <authorList>
            <person name="Sun Q."/>
        </authorList>
    </citation>
    <scope>NUCLEOTIDE SEQUENCE [LARGE SCALE GENOMIC DNA]</scope>
    <source>
        <strain evidence="2 3">WYCCWR 11317</strain>
    </source>
</reference>
<gene>
    <name evidence="2" type="ORF">HX902_10735</name>
</gene>
<sequence length="99" mass="10818">MSNMVQKLRRETLEGYIEELIALLDLLDGDPNLEDNGDSEPSIGSTPQCSGTGGFYDLELDLSDDEDGNDEEDTLGWSNPMGLRVHIPDEAKELTESSG</sequence>
<evidence type="ECO:0000313" key="3">
    <source>
        <dbReference type="Proteomes" id="UP000539787"/>
    </source>
</evidence>
<evidence type="ECO:0000313" key="2">
    <source>
        <dbReference type="EMBL" id="MBA5802116.1"/>
    </source>
</evidence>
<protein>
    <submittedName>
        <fullName evidence="2">Uncharacterized protein</fullName>
    </submittedName>
</protein>
<proteinExistence type="predicted"/>
<dbReference type="Proteomes" id="UP000539787">
    <property type="component" value="Unassembled WGS sequence"/>
</dbReference>
<evidence type="ECO:0000256" key="1">
    <source>
        <dbReference type="SAM" id="MobiDB-lite"/>
    </source>
</evidence>